<name>A0A438CF61_VITVI</name>
<comment type="caution">
    <text evidence="2">The sequence shown here is derived from an EMBL/GenBank/DDBJ whole genome shotgun (WGS) entry which is preliminary data.</text>
</comment>
<dbReference type="AlphaFoldDB" id="A0A438CF61"/>
<protein>
    <submittedName>
        <fullName evidence="2">Uncharacterized protein</fullName>
    </submittedName>
</protein>
<reference evidence="2 3" key="1">
    <citation type="journal article" date="2018" name="PLoS Genet.">
        <title>Population sequencing reveals clonal diversity and ancestral inbreeding in the grapevine cultivar Chardonnay.</title>
        <authorList>
            <person name="Roach M.J."/>
            <person name="Johnson D.L."/>
            <person name="Bohlmann J."/>
            <person name="van Vuuren H.J."/>
            <person name="Jones S.J."/>
            <person name="Pretorius I.S."/>
            <person name="Schmidt S.A."/>
            <person name="Borneman A.R."/>
        </authorList>
    </citation>
    <scope>NUCLEOTIDE SEQUENCE [LARGE SCALE GENOMIC DNA]</scope>
    <source>
        <strain evidence="3">cv. Chardonnay</strain>
        <tissue evidence="2">Leaf</tissue>
    </source>
</reference>
<dbReference type="Proteomes" id="UP000288805">
    <property type="component" value="Unassembled WGS sequence"/>
</dbReference>
<accession>A0A438CF61</accession>
<proteinExistence type="predicted"/>
<evidence type="ECO:0000313" key="2">
    <source>
        <dbReference type="EMBL" id="RVW21839.1"/>
    </source>
</evidence>
<evidence type="ECO:0000313" key="3">
    <source>
        <dbReference type="Proteomes" id="UP000288805"/>
    </source>
</evidence>
<sequence length="191" mass="21542">MNLHQSSKVYKRSSQEVQHGGTKTMNTPISSSIKLDKDEKGKSIDSTMYRGMIGGRLNQDLSTGLSGFGILRDSHASFSHRFPLEDWRLGLWIWTAFFSSCALQSASAPFSFHFRMPRVSIVSVSLSTNHYSLASSSIWLLDESRLPLRHKASVQLSRLNRRLIKRRGLTPPCSVLWRTTSGTNNILLKDE</sequence>
<dbReference type="EMBL" id="QGNW01002265">
    <property type="protein sequence ID" value="RVW21839.1"/>
    <property type="molecule type" value="Genomic_DNA"/>
</dbReference>
<feature type="compositionally biased region" description="Polar residues" evidence="1">
    <location>
        <begin position="15"/>
        <end position="29"/>
    </location>
</feature>
<organism evidence="2 3">
    <name type="scientific">Vitis vinifera</name>
    <name type="common">Grape</name>
    <dbReference type="NCBI Taxonomy" id="29760"/>
    <lineage>
        <taxon>Eukaryota</taxon>
        <taxon>Viridiplantae</taxon>
        <taxon>Streptophyta</taxon>
        <taxon>Embryophyta</taxon>
        <taxon>Tracheophyta</taxon>
        <taxon>Spermatophyta</taxon>
        <taxon>Magnoliopsida</taxon>
        <taxon>eudicotyledons</taxon>
        <taxon>Gunneridae</taxon>
        <taxon>Pentapetalae</taxon>
        <taxon>rosids</taxon>
        <taxon>Vitales</taxon>
        <taxon>Vitaceae</taxon>
        <taxon>Viteae</taxon>
        <taxon>Vitis</taxon>
    </lineage>
</organism>
<evidence type="ECO:0000256" key="1">
    <source>
        <dbReference type="SAM" id="MobiDB-lite"/>
    </source>
</evidence>
<feature type="region of interest" description="Disordered" evidence="1">
    <location>
        <begin position="1"/>
        <end position="29"/>
    </location>
</feature>
<gene>
    <name evidence="2" type="ORF">CK203_108562</name>
</gene>